<dbReference type="EMBL" id="LSLI01000026">
    <property type="protein sequence ID" value="KXS32551.1"/>
    <property type="molecule type" value="Genomic_DNA"/>
</dbReference>
<name>A0A139BUB6_9PROT</name>
<reference evidence="4 5" key="1">
    <citation type="submission" date="2016-02" db="EMBL/GenBank/DDBJ databases">
        <authorList>
            <person name="Wen L."/>
            <person name="He K."/>
            <person name="Yang H."/>
        </authorList>
    </citation>
    <scope>NUCLEOTIDE SEQUENCE [LARGE SCALE GENOMIC DNA]</scope>
    <source>
        <strain evidence="4">ShG14-8</strain>
    </source>
</reference>
<protein>
    <submittedName>
        <fullName evidence="4">Phospholipase/Carboxylesterase</fullName>
    </submittedName>
</protein>
<dbReference type="SUPFAM" id="SSF53474">
    <property type="entry name" value="alpha/beta-Hydrolases"/>
    <property type="match status" value="1"/>
</dbReference>
<sequence length="231" mass="25245">MNNLQDNIGTLQQSAEFELYFRQRLPQSAHPKACVVLLHGVGGSEMNLADLASAIDPDILVVLPRAPLQFAPGQFGWFRVAFTANGPSIVENEAEQSRLTLIRFVEQLQLAYGIAPQNTVIAGFSQGGILSASVALSTPERVAAFAVLSGRILPELAPHLADKERLAKLHGFIGHGENDPTLPVIWAHRSEQLLDELGVVHLTRLYPIEHGISADMQSDFLEWLHGLLVVH</sequence>
<comment type="caution">
    <text evidence="4">The sequence shown here is derived from an EMBL/GenBank/DDBJ whole genome shotgun (WGS) entry which is preliminary data.</text>
</comment>
<evidence type="ECO:0000256" key="1">
    <source>
        <dbReference type="ARBA" id="ARBA00006499"/>
    </source>
</evidence>
<dbReference type="Proteomes" id="UP000070578">
    <property type="component" value="Unassembled WGS sequence"/>
</dbReference>
<evidence type="ECO:0000313" key="4">
    <source>
        <dbReference type="EMBL" id="KXS32551.1"/>
    </source>
</evidence>
<dbReference type="InterPro" id="IPR050565">
    <property type="entry name" value="LYPA1-2/EST-like"/>
</dbReference>
<proteinExistence type="inferred from homology"/>
<keyword evidence="2" id="KW-0378">Hydrolase</keyword>
<comment type="similarity">
    <text evidence="1">Belongs to the AB hydrolase superfamily. AB hydrolase 2 family.</text>
</comment>
<dbReference type="PANTHER" id="PTHR10655">
    <property type="entry name" value="LYSOPHOSPHOLIPASE-RELATED"/>
    <property type="match status" value="1"/>
</dbReference>
<dbReference type="InterPro" id="IPR003140">
    <property type="entry name" value="PLipase/COase/thioEstase"/>
</dbReference>
<feature type="domain" description="Phospholipase/carboxylesterase/thioesterase" evidence="3">
    <location>
        <begin position="29"/>
        <end position="222"/>
    </location>
</feature>
<evidence type="ECO:0000259" key="3">
    <source>
        <dbReference type="Pfam" id="PF02230"/>
    </source>
</evidence>
<evidence type="ECO:0000313" key="5">
    <source>
        <dbReference type="Proteomes" id="UP000070578"/>
    </source>
</evidence>
<accession>A0A139BUB6</accession>
<reference evidence="4 5" key="2">
    <citation type="submission" date="2016-03" db="EMBL/GenBank/DDBJ databases">
        <title>New uncultured bacterium of the family Gallionellaceae from acid mine drainage: description and reconstruction of genome based on metagenomic analysis of microbial community.</title>
        <authorList>
            <person name="Kadnikov V."/>
            <person name="Ivasenko D."/>
            <person name="Beletsky A."/>
            <person name="Mardanov A."/>
            <person name="Danilova E."/>
            <person name="Pimenov N."/>
            <person name="Karnachuk O."/>
            <person name="Ravin N."/>
        </authorList>
    </citation>
    <scope>NUCLEOTIDE SEQUENCE [LARGE SCALE GENOMIC DNA]</scope>
    <source>
        <strain evidence="4">ShG14-8</strain>
    </source>
</reference>
<dbReference type="Pfam" id="PF02230">
    <property type="entry name" value="Abhydrolase_2"/>
    <property type="match status" value="1"/>
</dbReference>
<dbReference type="InterPro" id="IPR029058">
    <property type="entry name" value="AB_hydrolase_fold"/>
</dbReference>
<gene>
    <name evidence="4" type="ORF">AWT59_1320</name>
</gene>
<evidence type="ECO:0000256" key="2">
    <source>
        <dbReference type="ARBA" id="ARBA00022801"/>
    </source>
</evidence>
<dbReference type="GO" id="GO:0016787">
    <property type="term" value="F:hydrolase activity"/>
    <property type="evidence" value="ECO:0007669"/>
    <property type="project" value="UniProtKB-KW"/>
</dbReference>
<dbReference type="PANTHER" id="PTHR10655:SF17">
    <property type="entry name" value="LYSOPHOSPHOLIPASE-LIKE PROTEIN 1"/>
    <property type="match status" value="1"/>
</dbReference>
<organism evidence="4 5">
    <name type="scientific">Candidatus Gallionella acididurans</name>
    <dbReference type="NCBI Taxonomy" id="1796491"/>
    <lineage>
        <taxon>Bacteria</taxon>
        <taxon>Pseudomonadati</taxon>
        <taxon>Pseudomonadota</taxon>
        <taxon>Betaproteobacteria</taxon>
        <taxon>Nitrosomonadales</taxon>
        <taxon>Gallionellaceae</taxon>
        <taxon>Gallionella</taxon>
    </lineage>
</organism>
<dbReference type="Gene3D" id="3.40.50.1820">
    <property type="entry name" value="alpha/beta hydrolase"/>
    <property type="match status" value="1"/>
</dbReference>
<dbReference type="AlphaFoldDB" id="A0A139BUB6"/>